<dbReference type="CDD" id="cd00590">
    <property type="entry name" value="RRM_SF"/>
    <property type="match status" value="1"/>
</dbReference>
<dbReference type="SMART" id="SM00360">
    <property type="entry name" value="RRM"/>
    <property type="match status" value="4"/>
</dbReference>
<dbReference type="InterPro" id="IPR000504">
    <property type="entry name" value="RRM_dom"/>
</dbReference>
<evidence type="ECO:0000256" key="1">
    <source>
        <dbReference type="ARBA" id="ARBA00022737"/>
    </source>
</evidence>
<keyword evidence="7" id="KW-1185">Reference proteome</keyword>
<sequence>MKKFKKFKRQQPSRPANGIPPREKFDNALKVFVSNLPLDNEFAWKSVLGLCSSVGEVQFENFFVKTIGGQKIQQGLVVFSSVEEAEKSVKFTGHEYGGKHIIFRRHVKFVSDDPNSQTVYVSNLSKETDEEDLWNHFSHCGSIKYIHIKRLLGVSSFQGEVSLEGVKCVKKALKLNDSELNGNKISVTDTLGEQKPSDAFVVVVSGLPAETTQDDVINFFDGCGPIERIKFTRALQGVKASVFFTDSDSVGNALGCDGSDLNGNVINVQEREVKHDDQFENAIFIAGIIHDIKDVDLFLKYQDCGYIKNVTVFYARQKAVIEFQDPEAVDKALAKGNIELKGEPLMVTGQRDTWLEWGSGHVGKNGSTSKRKMSHDNNGPELKNGKLRKGTKD</sequence>
<evidence type="ECO:0000313" key="6">
    <source>
        <dbReference type="EMBL" id="KAJ1523462.1"/>
    </source>
</evidence>
<evidence type="ECO:0000313" key="7">
    <source>
        <dbReference type="Proteomes" id="UP001075354"/>
    </source>
</evidence>
<protein>
    <recommendedName>
        <fullName evidence="5">RRM domain-containing protein</fullName>
    </recommendedName>
</protein>
<comment type="caution">
    <text evidence="6">The sequence shown here is derived from an EMBL/GenBank/DDBJ whole genome shotgun (WGS) entry which is preliminary data.</text>
</comment>
<name>A0AAV7XFJ4_9NEOP</name>
<keyword evidence="1" id="KW-0677">Repeat</keyword>
<evidence type="ECO:0000256" key="4">
    <source>
        <dbReference type="SAM" id="MobiDB-lite"/>
    </source>
</evidence>
<feature type="domain" description="RRM" evidence="5">
    <location>
        <begin position="117"/>
        <end position="192"/>
    </location>
</feature>
<feature type="region of interest" description="Disordered" evidence="4">
    <location>
        <begin position="1"/>
        <end position="22"/>
    </location>
</feature>
<reference evidence="6" key="1">
    <citation type="submission" date="2022-12" db="EMBL/GenBank/DDBJ databases">
        <title>Chromosome-level genome assembly of the bean flower thrips Megalurothrips usitatus.</title>
        <authorList>
            <person name="Ma L."/>
            <person name="Liu Q."/>
            <person name="Li H."/>
            <person name="Cai W."/>
        </authorList>
    </citation>
    <scope>NUCLEOTIDE SEQUENCE</scope>
    <source>
        <strain evidence="6">Cailab_2022a</strain>
    </source>
</reference>
<feature type="region of interest" description="Disordered" evidence="4">
    <location>
        <begin position="357"/>
        <end position="393"/>
    </location>
</feature>
<organism evidence="6 7">
    <name type="scientific">Megalurothrips usitatus</name>
    <name type="common">bean blossom thrips</name>
    <dbReference type="NCBI Taxonomy" id="439358"/>
    <lineage>
        <taxon>Eukaryota</taxon>
        <taxon>Metazoa</taxon>
        <taxon>Ecdysozoa</taxon>
        <taxon>Arthropoda</taxon>
        <taxon>Hexapoda</taxon>
        <taxon>Insecta</taxon>
        <taxon>Pterygota</taxon>
        <taxon>Neoptera</taxon>
        <taxon>Paraneoptera</taxon>
        <taxon>Thysanoptera</taxon>
        <taxon>Terebrantia</taxon>
        <taxon>Thripoidea</taxon>
        <taxon>Thripidae</taxon>
        <taxon>Megalurothrips</taxon>
    </lineage>
</organism>
<dbReference type="GO" id="GO:0003723">
    <property type="term" value="F:RNA binding"/>
    <property type="evidence" value="ECO:0007669"/>
    <property type="project" value="UniProtKB-UniRule"/>
</dbReference>
<feature type="domain" description="RRM" evidence="5">
    <location>
        <begin position="281"/>
        <end position="360"/>
    </location>
</feature>
<dbReference type="Proteomes" id="UP001075354">
    <property type="component" value="Chromosome 10"/>
</dbReference>
<evidence type="ECO:0000256" key="3">
    <source>
        <dbReference type="PROSITE-ProRule" id="PRU00176"/>
    </source>
</evidence>
<keyword evidence="2 3" id="KW-0694">RNA-binding</keyword>
<accession>A0AAV7XFJ4</accession>
<dbReference type="Pfam" id="PF00076">
    <property type="entry name" value="RRM_1"/>
    <property type="match status" value="2"/>
</dbReference>
<feature type="compositionally biased region" description="Basic residues" evidence="4">
    <location>
        <begin position="1"/>
        <end position="11"/>
    </location>
</feature>
<dbReference type="EMBL" id="JAPTSV010000010">
    <property type="protein sequence ID" value="KAJ1523462.1"/>
    <property type="molecule type" value="Genomic_DNA"/>
</dbReference>
<proteinExistence type="predicted"/>
<evidence type="ECO:0000256" key="2">
    <source>
        <dbReference type="ARBA" id="ARBA00022884"/>
    </source>
</evidence>
<dbReference type="InterPro" id="IPR035979">
    <property type="entry name" value="RBD_domain_sf"/>
</dbReference>
<dbReference type="PROSITE" id="PS50102">
    <property type="entry name" value="RRM"/>
    <property type="match status" value="3"/>
</dbReference>
<dbReference type="SUPFAM" id="SSF54928">
    <property type="entry name" value="RNA-binding domain, RBD"/>
    <property type="match status" value="4"/>
</dbReference>
<dbReference type="PANTHER" id="PTHR23236">
    <property type="entry name" value="EUKARYOTIC TRANSLATION INITIATION FACTOR 4B/4H"/>
    <property type="match status" value="1"/>
</dbReference>
<evidence type="ECO:0000259" key="5">
    <source>
        <dbReference type="PROSITE" id="PS50102"/>
    </source>
</evidence>
<feature type="domain" description="RRM" evidence="5">
    <location>
        <begin position="200"/>
        <end position="273"/>
    </location>
</feature>
<dbReference type="AlphaFoldDB" id="A0AAV7XFJ4"/>
<dbReference type="PANTHER" id="PTHR23236:SF119">
    <property type="entry name" value="NUCLEAR RNA-BINDING PROTEIN SART-3"/>
    <property type="match status" value="1"/>
</dbReference>
<dbReference type="Gene3D" id="3.30.70.330">
    <property type="match status" value="4"/>
</dbReference>
<gene>
    <name evidence="6" type="ORF">ONE63_001316</name>
</gene>
<dbReference type="InterPro" id="IPR012677">
    <property type="entry name" value="Nucleotide-bd_a/b_plait_sf"/>
</dbReference>